<feature type="binding site" evidence="5">
    <location>
        <position position="63"/>
    </location>
    <ligand>
        <name>S-adenosyl-L-methionine</name>
        <dbReference type="ChEBI" id="CHEBI:59789"/>
    </ligand>
</feature>
<dbReference type="InterPro" id="IPR025784">
    <property type="entry name" value="EFM7"/>
</dbReference>
<evidence type="ECO:0000256" key="4">
    <source>
        <dbReference type="ARBA" id="ARBA00022691"/>
    </source>
</evidence>
<comment type="subcellular location">
    <subcellularLocation>
        <location evidence="5">Cytoplasm</location>
    </subcellularLocation>
</comment>
<dbReference type="PROSITE" id="PS51560">
    <property type="entry name" value="SAM_MT_NNT1"/>
    <property type="match status" value="1"/>
</dbReference>
<comment type="function">
    <text evidence="5">S-adenosyl-L-methionine-dependent protein methyltransferase that trimethylates the N-terminal glycine 'Gly-2' of elongation factor 1-alpha, before also catalyzing the mono- and dimethylation of 'Lys-3'.</text>
</comment>
<feature type="binding site" evidence="5">
    <location>
        <position position="111"/>
    </location>
    <ligand>
        <name>S-adenosyl-L-methionine</name>
        <dbReference type="ChEBI" id="CHEBI:59789"/>
    </ligand>
</feature>
<dbReference type="Pfam" id="PF10294">
    <property type="entry name" value="Methyltransf_16"/>
    <property type="match status" value="1"/>
</dbReference>
<dbReference type="GO" id="GO:0071885">
    <property type="term" value="F:N-terminal protein N-methyltransferase activity"/>
    <property type="evidence" value="ECO:0007669"/>
    <property type="project" value="UniProtKB-UniRule"/>
</dbReference>
<reference evidence="6 7" key="1">
    <citation type="submission" date="2017-11" db="EMBL/GenBank/DDBJ databases">
        <authorList>
            <person name="Kracher B."/>
        </authorList>
    </citation>
    <scope>NUCLEOTIDE SEQUENCE [LARGE SCALE GENOMIC DNA]</scope>
    <source>
        <strain evidence="6 7">RACE1</strain>
    </source>
</reference>
<dbReference type="GO" id="GO:0016279">
    <property type="term" value="F:protein-lysine N-methyltransferase activity"/>
    <property type="evidence" value="ECO:0007669"/>
    <property type="project" value="UniProtKB-UniRule"/>
</dbReference>
<keyword evidence="2 5" id="KW-0489">Methyltransferase</keyword>
<proteinExistence type="inferred from homology"/>
<evidence type="ECO:0000313" key="7">
    <source>
        <dbReference type="Proteomes" id="UP000275772"/>
    </source>
</evidence>
<feature type="binding site" evidence="5">
    <location>
        <position position="180"/>
    </location>
    <ligand>
        <name>S-adenosyl-L-methionine</name>
        <dbReference type="ChEBI" id="CHEBI:59789"/>
    </ligand>
</feature>
<dbReference type="Proteomes" id="UP000275772">
    <property type="component" value="Unassembled WGS sequence"/>
</dbReference>
<dbReference type="PANTHER" id="PTHR14614:SF10">
    <property type="entry name" value="PROTEIN N-TERMINAL AND LYSINE N-METHYLTRANSFERASE EFM7"/>
    <property type="match status" value="1"/>
</dbReference>
<dbReference type="AlphaFoldDB" id="A0A383UY69"/>
<dbReference type="GO" id="GO:0000183">
    <property type="term" value="P:rDNA heterochromatin formation"/>
    <property type="evidence" value="ECO:0007669"/>
    <property type="project" value="EnsemblFungi"/>
</dbReference>
<dbReference type="EMBL" id="UNSH01000067">
    <property type="protein sequence ID" value="SZF04548.1"/>
    <property type="molecule type" value="Genomic_DNA"/>
</dbReference>
<dbReference type="CDD" id="cd02440">
    <property type="entry name" value="AdoMet_MTases"/>
    <property type="match status" value="1"/>
</dbReference>
<feature type="binding site" evidence="5">
    <location>
        <begin position="89"/>
        <end position="91"/>
    </location>
    <ligand>
        <name>S-adenosyl-L-methionine</name>
        <dbReference type="ChEBI" id="CHEBI:59789"/>
    </ligand>
</feature>
<organism evidence="6 7">
    <name type="scientific">Blumeria hordei</name>
    <name type="common">Barley powdery mildew</name>
    <name type="synonym">Blumeria graminis f. sp. hordei</name>
    <dbReference type="NCBI Taxonomy" id="2867405"/>
    <lineage>
        <taxon>Eukaryota</taxon>
        <taxon>Fungi</taxon>
        <taxon>Dikarya</taxon>
        <taxon>Ascomycota</taxon>
        <taxon>Pezizomycotina</taxon>
        <taxon>Leotiomycetes</taxon>
        <taxon>Erysiphales</taxon>
        <taxon>Erysiphaceae</taxon>
        <taxon>Blumeria</taxon>
    </lineage>
</organism>
<keyword evidence="3 5" id="KW-0808">Transferase</keyword>
<dbReference type="InterPro" id="IPR019410">
    <property type="entry name" value="Methyltransf_16"/>
</dbReference>
<feature type="binding site" evidence="5">
    <location>
        <position position="150"/>
    </location>
    <ligand>
        <name>S-adenosyl-L-methionine</name>
        <dbReference type="ChEBI" id="CHEBI:59789"/>
    </ligand>
</feature>
<keyword evidence="1 5" id="KW-0963">Cytoplasm</keyword>
<accession>A0A383UY69</accession>
<dbReference type="InterPro" id="IPR029063">
    <property type="entry name" value="SAM-dependent_MTases_sf"/>
</dbReference>
<dbReference type="GO" id="GO:0005737">
    <property type="term" value="C:cytoplasm"/>
    <property type="evidence" value="ECO:0007669"/>
    <property type="project" value="UniProtKB-SubCell"/>
</dbReference>
<protein>
    <recommendedName>
        <fullName evidence="5">Protein N-terminal and lysine N-methyltransferase EFM7</fullName>
        <ecNumber evidence="5">2.1.1.-</ecNumber>
    </recommendedName>
    <alternativeName>
        <fullName evidence="5">Elongation factor methyltransferase 7</fullName>
    </alternativeName>
</protein>
<evidence type="ECO:0000313" key="6">
    <source>
        <dbReference type="EMBL" id="SZF04548.1"/>
    </source>
</evidence>
<evidence type="ECO:0000256" key="3">
    <source>
        <dbReference type="ARBA" id="ARBA00022679"/>
    </source>
</evidence>
<dbReference type="EC" id="2.1.1.-" evidence="5"/>
<sequence length="272" mass="30076">MNTEETSSHDDVDLELTHDMFAEPPGFYPAPRTATSETYTLSCGRTLRINLVGQNPLWGHYLWNGARRVSAYLEEHPMLVRGQTILELGAGGGLPSLVSAQLGAACVVMTDYPDADLVQNLARNAQEFKGEAARADALAATTLIAQGFCWGTDCEEVLKHLSPQACVAPESLGFDVVILADLLFNHSEHAKLLASLQGTLKKKEHATALVFFTPYRPWLLPQDMAFFDLVRAAGMSVEKVMEEKTERAMFEEDPGDEELRKTVFGYIVKWNL</sequence>
<evidence type="ECO:0000256" key="5">
    <source>
        <dbReference type="HAMAP-Rule" id="MF_03223"/>
    </source>
</evidence>
<gene>
    <name evidence="5" type="primary">EFM7</name>
    <name evidence="6" type="ORF">BLGHR1_15345</name>
</gene>
<dbReference type="SUPFAM" id="SSF53335">
    <property type="entry name" value="S-adenosyl-L-methionine-dependent methyltransferases"/>
    <property type="match status" value="1"/>
</dbReference>
<evidence type="ECO:0000256" key="1">
    <source>
        <dbReference type="ARBA" id="ARBA00022490"/>
    </source>
</evidence>
<evidence type="ECO:0000256" key="2">
    <source>
        <dbReference type="ARBA" id="ARBA00022603"/>
    </source>
</evidence>
<dbReference type="VEuPathDB" id="FungiDB:BLGHR1_15345"/>
<dbReference type="HAMAP" id="MF_03223">
    <property type="entry name" value="Methyltr_EFM7"/>
    <property type="match status" value="1"/>
</dbReference>
<dbReference type="Gene3D" id="3.40.50.150">
    <property type="entry name" value="Vaccinia Virus protein VP39"/>
    <property type="match status" value="1"/>
</dbReference>
<comment type="similarity">
    <text evidence="5">Belongs to the class I-like SAM-binding methyltransferase superfamily. EFM7 family.</text>
</comment>
<name>A0A383UY69_BLUHO</name>
<keyword evidence="4 5" id="KW-0949">S-adenosyl-L-methionine</keyword>
<dbReference type="GO" id="GO:0032259">
    <property type="term" value="P:methylation"/>
    <property type="evidence" value="ECO:0007669"/>
    <property type="project" value="UniProtKB-KW"/>
</dbReference>
<dbReference type="PANTHER" id="PTHR14614">
    <property type="entry name" value="HEPATOCELLULAR CARCINOMA-ASSOCIATED ANTIGEN"/>
    <property type="match status" value="1"/>
</dbReference>